<keyword evidence="1" id="KW-1133">Transmembrane helix</keyword>
<feature type="transmembrane region" description="Helical" evidence="1">
    <location>
        <begin position="81"/>
        <end position="103"/>
    </location>
</feature>
<gene>
    <name evidence="2" type="ORF">FSC37_23000</name>
</gene>
<keyword evidence="1" id="KW-0812">Transmembrane</keyword>
<feature type="transmembrane region" description="Helical" evidence="1">
    <location>
        <begin position="37"/>
        <end position="57"/>
    </location>
</feature>
<feature type="transmembrane region" description="Helical" evidence="1">
    <location>
        <begin position="109"/>
        <end position="134"/>
    </location>
</feature>
<evidence type="ECO:0000313" key="3">
    <source>
        <dbReference type="Proteomes" id="UP000321832"/>
    </source>
</evidence>
<keyword evidence="1" id="KW-0472">Membrane</keyword>
<dbReference type="Proteomes" id="UP000321832">
    <property type="component" value="Unassembled WGS sequence"/>
</dbReference>
<reference evidence="2 3" key="1">
    <citation type="submission" date="2019-08" db="EMBL/GenBank/DDBJ databases">
        <authorList>
            <person name="Khan S.A."/>
            <person name="Jeon C.O."/>
            <person name="Jeong S.E."/>
        </authorList>
    </citation>
    <scope>NUCLEOTIDE SEQUENCE [LARGE SCALE GENOMIC DNA]</scope>
    <source>
        <strain evidence="3">IMCC1728</strain>
    </source>
</reference>
<evidence type="ECO:0000313" key="2">
    <source>
        <dbReference type="EMBL" id="TXC62058.1"/>
    </source>
</evidence>
<proteinExistence type="predicted"/>
<dbReference type="AlphaFoldDB" id="A0A5C6TQY1"/>
<dbReference type="EMBL" id="VOPW01000003">
    <property type="protein sequence ID" value="TXC62058.1"/>
    <property type="molecule type" value="Genomic_DNA"/>
</dbReference>
<accession>A0A5C6TQY1</accession>
<comment type="caution">
    <text evidence="2">The sequence shown here is derived from an EMBL/GenBank/DDBJ whole genome shotgun (WGS) entry which is preliminary data.</text>
</comment>
<sequence>MTAPANTLRAVFALSALACAVILVLFVRGRAEWTTTFWLQLALAAVVATTAACWLAFRHGRLRLAGTPLVQLARVFLSQLVYVYIACAVALTALSFAVIYSITRAGANSFALAVVSGLWLSLWIAPAIAAFTSWRRLRPEMPLRSP</sequence>
<keyword evidence="3" id="KW-1185">Reference proteome</keyword>
<evidence type="ECO:0000256" key="1">
    <source>
        <dbReference type="SAM" id="Phobius"/>
    </source>
</evidence>
<protein>
    <submittedName>
        <fullName evidence="2">Uncharacterized protein</fullName>
    </submittedName>
</protein>
<organism evidence="2 3">
    <name type="scientific">Piscinibacter aquaticus</name>
    <dbReference type="NCBI Taxonomy" id="392597"/>
    <lineage>
        <taxon>Bacteria</taxon>
        <taxon>Pseudomonadati</taxon>
        <taxon>Pseudomonadota</taxon>
        <taxon>Betaproteobacteria</taxon>
        <taxon>Burkholderiales</taxon>
        <taxon>Sphaerotilaceae</taxon>
        <taxon>Piscinibacter</taxon>
    </lineage>
</organism>
<name>A0A5C6TQY1_9BURK</name>
<feature type="transmembrane region" description="Helical" evidence="1">
    <location>
        <begin position="12"/>
        <end position="31"/>
    </location>
</feature>